<feature type="region of interest" description="Disordered" evidence="1">
    <location>
        <begin position="68"/>
        <end position="90"/>
    </location>
</feature>
<reference evidence="2" key="1">
    <citation type="journal article" date="2020" name="Microb. Genom.">
        <title>Genetic diversity of clinical and environmental Mucorales isolates obtained from an investigation of mucormycosis cases among solid organ transplant recipients.</title>
        <authorList>
            <person name="Nguyen M.H."/>
            <person name="Kaul D."/>
            <person name="Muto C."/>
            <person name="Cheng S.J."/>
            <person name="Richter R.A."/>
            <person name="Bruno V.M."/>
            <person name="Liu G."/>
            <person name="Beyhan S."/>
            <person name="Sundermann A.J."/>
            <person name="Mounaud S."/>
            <person name="Pasculle A.W."/>
            <person name="Nierman W.C."/>
            <person name="Driscoll E."/>
            <person name="Cumbie R."/>
            <person name="Clancy C.J."/>
            <person name="Dupont C.L."/>
        </authorList>
    </citation>
    <scope>NUCLEOTIDE SEQUENCE</scope>
    <source>
        <strain evidence="2">GL11</strain>
    </source>
</reference>
<accession>A0A9P6WST6</accession>
<proteinExistence type="predicted"/>
<sequence length="90" mass="9604">MGVGANQDISVGGNRGITVTGTDTLGVTGTRTTNVTGAVTEKYETGDTKTIAAAGYTETITAHRHLDRDRHLHLQPHRRWAGHRDPAGRA</sequence>
<organism evidence="2 3">
    <name type="scientific">Rhizopus oryzae</name>
    <name type="common">Mucormycosis agent</name>
    <name type="synonym">Rhizopus arrhizus var. delemar</name>
    <dbReference type="NCBI Taxonomy" id="64495"/>
    <lineage>
        <taxon>Eukaryota</taxon>
        <taxon>Fungi</taxon>
        <taxon>Fungi incertae sedis</taxon>
        <taxon>Mucoromycota</taxon>
        <taxon>Mucoromycotina</taxon>
        <taxon>Mucoromycetes</taxon>
        <taxon>Mucorales</taxon>
        <taxon>Mucorineae</taxon>
        <taxon>Rhizopodaceae</taxon>
        <taxon>Rhizopus</taxon>
    </lineage>
</organism>
<evidence type="ECO:0000313" key="2">
    <source>
        <dbReference type="EMBL" id="KAG1276450.1"/>
    </source>
</evidence>
<feature type="region of interest" description="Disordered" evidence="1">
    <location>
        <begin position="1"/>
        <end position="30"/>
    </location>
</feature>
<evidence type="ECO:0000256" key="1">
    <source>
        <dbReference type="SAM" id="MobiDB-lite"/>
    </source>
</evidence>
<dbReference type="AlphaFoldDB" id="A0A9P6WST6"/>
<gene>
    <name evidence="2" type="ORF">G6F64_014800</name>
</gene>
<dbReference type="SUPFAM" id="SSF69349">
    <property type="entry name" value="Phage fibre proteins"/>
    <property type="match status" value="1"/>
</dbReference>
<feature type="compositionally biased region" description="Low complexity" evidence="1">
    <location>
        <begin position="18"/>
        <end position="30"/>
    </location>
</feature>
<evidence type="ECO:0000313" key="3">
    <source>
        <dbReference type="Proteomes" id="UP000716291"/>
    </source>
</evidence>
<protein>
    <submittedName>
        <fullName evidence="2">Uncharacterized protein</fullName>
    </submittedName>
</protein>
<dbReference type="Proteomes" id="UP000716291">
    <property type="component" value="Unassembled WGS sequence"/>
</dbReference>
<dbReference type="EMBL" id="JAANQT010009687">
    <property type="protein sequence ID" value="KAG1276450.1"/>
    <property type="molecule type" value="Genomic_DNA"/>
</dbReference>
<comment type="caution">
    <text evidence="2">The sequence shown here is derived from an EMBL/GenBank/DDBJ whole genome shotgun (WGS) entry which is preliminary data.</text>
</comment>
<keyword evidence="3" id="KW-1185">Reference proteome</keyword>
<name>A0A9P6WST6_RHIOR</name>